<dbReference type="GeneID" id="70231991"/>
<feature type="region of interest" description="Disordered" evidence="1">
    <location>
        <begin position="125"/>
        <end position="242"/>
    </location>
</feature>
<feature type="compositionally biased region" description="Acidic residues" evidence="1">
    <location>
        <begin position="125"/>
        <end position="138"/>
    </location>
</feature>
<evidence type="ECO:0000313" key="3">
    <source>
        <dbReference type="Proteomes" id="UP000769157"/>
    </source>
</evidence>
<accession>A0A9P8PGW7</accession>
<proteinExistence type="predicted"/>
<keyword evidence="3" id="KW-1185">Reference proteome</keyword>
<dbReference type="OrthoDB" id="3993629at2759"/>
<dbReference type="RefSeq" id="XP_046064952.1">
    <property type="nucleotide sequence ID" value="XM_046203373.1"/>
</dbReference>
<dbReference type="AlphaFoldDB" id="A0A9P8PGW7"/>
<evidence type="ECO:0000256" key="1">
    <source>
        <dbReference type="SAM" id="MobiDB-lite"/>
    </source>
</evidence>
<comment type="caution">
    <text evidence="2">The sequence shown here is derived from an EMBL/GenBank/DDBJ whole genome shotgun (WGS) entry which is preliminary data.</text>
</comment>
<feature type="compositionally biased region" description="Polar residues" evidence="1">
    <location>
        <begin position="145"/>
        <end position="157"/>
    </location>
</feature>
<feature type="compositionally biased region" description="Polar residues" evidence="1">
    <location>
        <begin position="164"/>
        <end position="173"/>
    </location>
</feature>
<sequence length="242" mass="27861">MLLIAPQLFDYVHYPVQRVQRRVTPKVHKLEDEDYYYIVFERTCQRPLFENYEFEVRGRQLLVSCQEDDFYKVFDLPDDANLRKDIDLRLVNGSLLVGIHKRKVVRIKVHSYNTFVPFVSHYLPQEEEDQEEQESDNESEIRPAFTQSRDSPQTLGQQPEAVSRPSQQSPSEGSLTASAASSSSDNSAATTPEASRASSRRPSSTLTPADLKKNYKTLERHTSLIPRTFSPTVEDVEDEEFQ</sequence>
<dbReference type="Proteomes" id="UP000769157">
    <property type="component" value="Unassembled WGS sequence"/>
</dbReference>
<protein>
    <submittedName>
        <fullName evidence="2">Uncharacterized protein</fullName>
    </submittedName>
</protein>
<name>A0A9P8PGW7_9ASCO</name>
<evidence type="ECO:0000313" key="2">
    <source>
        <dbReference type="EMBL" id="KAH3671837.1"/>
    </source>
</evidence>
<feature type="compositionally biased region" description="Basic and acidic residues" evidence="1">
    <location>
        <begin position="210"/>
        <end position="222"/>
    </location>
</feature>
<organism evidence="2 3">
    <name type="scientific">Ogataea philodendri</name>
    <dbReference type="NCBI Taxonomy" id="1378263"/>
    <lineage>
        <taxon>Eukaryota</taxon>
        <taxon>Fungi</taxon>
        <taxon>Dikarya</taxon>
        <taxon>Ascomycota</taxon>
        <taxon>Saccharomycotina</taxon>
        <taxon>Pichiomycetes</taxon>
        <taxon>Pichiales</taxon>
        <taxon>Pichiaceae</taxon>
        <taxon>Ogataea</taxon>
    </lineage>
</organism>
<reference evidence="2" key="2">
    <citation type="submission" date="2021-01" db="EMBL/GenBank/DDBJ databases">
        <authorList>
            <person name="Schikora-Tamarit M.A."/>
        </authorList>
    </citation>
    <scope>NUCLEOTIDE SEQUENCE</scope>
    <source>
        <strain evidence="2">CBS6075</strain>
    </source>
</reference>
<reference evidence="2" key="1">
    <citation type="journal article" date="2021" name="Open Biol.">
        <title>Shared evolutionary footprints suggest mitochondrial oxidative damage underlies multiple complex I losses in fungi.</title>
        <authorList>
            <person name="Schikora-Tamarit M.A."/>
            <person name="Marcet-Houben M."/>
            <person name="Nosek J."/>
            <person name="Gabaldon T."/>
        </authorList>
    </citation>
    <scope>NUCLEOTIDE SEQUENCE</scope>
    <source>
        <strain evidence="2">CBS6075</strain>
    </source>
</reference>
<feature type="compositionally biased region" description="Low complexity" evidence="1">
    <location>
        <begin position="174"/>
        <end position="209"/>
    </location>
</feature>
<dbReference type="EMBL" id="JAEUBE010000042">
    <property type="protein sequence ID" value="KAH3671837.1"/>
    <property type="molecule type" value="Genomic_DNA"/>
</dbReference>
<gene>
    <name evidence="2" type="ORF">OGAPHI_000023</name>
</gene>